<sequence>MFSLRVFFIFWLSSYVIMVGKVVQAFIRTNLFGEAGEHLSHDSASWNSRDLSDLQPNIHYDDQNHMAHSTYPFGNYHSKQEPEEGFDWGADDIPPQDLWNNHADQPLNFQEAMDFKQGDSWNCAPSEDINFSAQSHQKETYPNAGSSQYQSSSSSTIQPYDADFSDGNYVNSVPHFDDFGYPDSSSTPQPHQNLENPHYNQMTQGPAFHFAQGYQWNRPHLSEKRSNRGYKNHGTTSSSHNSGFTNTDAEIDHWRYLIDRKSLNVAVFKKPKRKKARSRVEAGKSSKKNSELIGILNNEFRKCSKEEVLVRVPCLFPAENMKTISVLGITFMKIIAKKYTKKEVSKEFEDDNSLLHYNQVFWEFCFNDHTKMDEDLRKLFKSIGGPRRLDNTIQQFSTTEFLIQHNTPVNIFTQMASRIMSANKLEIYLYSWYFVFFRTMVYYPELIFKLNPLAGNQLKRFIEDGIMYYYEAGEKF</sequence>
<evidence type="ECO:0000313" key="2">
    <source>
        <dbReference type="EMBL" id="CAH7689719.1"/>
    </source>
</evidence>
<keyword evidence="3" id="KW-1185">Reference proteome</keyword>
<evidence type="ECO:0000313" key="3">
    <source>
        <dbReference type="Proteomes" id="UP001153365"/>
    </source>
</evidence>
<reference evidence="2" key="1">
    <citation type="submission" date="2022-06" db="EMBL/GenBank/DDBJ databases">
        <authorList>
            <consortium name="SYNGENTA / RWTH Aachen University"/>
        </authorList>
    </citation>
    <scope>NUCLEOTIDE SEQUENCE</scope>
</reference>
<feature type="region of interest" description="Disordered" evidence="1">
    <location>
        <begin position="134"/>
        <end position="163"/>
    </location>
</feature>
<protein>
    <submittedName>
        <fullName evidence="2">Uncharacterized protein</fullName>
    </submittedName>
</protein>
<proteinExistence type="predicted"/>
<feature type="region of interest" description="Disordered" evidence="1">
    <location>
        <begin position="224"/>
        <end position="244"/>
    </location>
</feature>
<accession>A0AAV0BTY5</accession>
<feature type="compositionally biased region" description="Polar residues" evidence="1">
    <location>
        <begin position="233"/>
        <end position="244"/>
    </location>
</feature>
<dbReference type="EMBL" id="CALTRL010006115">
    <property type="protein sequence ID" value="CAH7689719.1"/>
    <property type="molecule type" value="Genomic_DNA"/>
</dbReference>
<feature type="compositionally biased region" description="Low complexity" evidence="1">
    <location>
        <begin position="146"/>
        <end position="155"/>
    </location>
</feature>
<feature type="compositionally biased region" description="Polar residues" evidence="1">
    <location>
        <begin position="183"/>
        <end position="204"/>
    </location>
</feature>
<organism evidence="2 3">
    <name type="scientific">Phakopsora pachyrhizi</name>
    <name type="common">Asian soybean rust disease fungus</name>
    <dbReference type="NCBI Taxonomy" id="170000"/>
    <lineage>
        <taxon>Eukaryota</taxon>
        <taxon>Fungi</taxon>
        <taxon>Dikarya</taxon>
        <taxon>Basidiomycota</taxon>
        <taxon>Pucciniomycotina</taxon>
        <taxon>Pucciniomycetes</taxon>
        <taxon>Pucciniales</taxon>
        <taxon>Phakopsoraceae</taxon>
        <taxon>Phakopsora</taxon>
    </lineage>
</organism>
<comment type="caution">
    <text evidence="2">The sequence shown here is derived from an EMBL/GenBank/DDBJ whole genome shotgun (WGS) entry which is preliminary data.</text>
</comment>
<gene>
    <name evidence="2" type="ORF">PPACK8108_LOCUS24839</name>
</gene>
<dbReference type="AlphaFoldDB" id="A0AAV0BTY5"/>
<name>A0AAV0BTY5_PHAPC</name>
<dbReference type="Proteomes" id="UP001153365">
    <property type="component" value="Unassembled WGS sequence"/>
</dbReference>
<feature type="region of interest" description="Disordered" evidence="1">
    <location>
        <begin position="175"/>
        <end position="204"/>
    </location>
</feature>
<evidence type="ECO:0000256" key="1">
    <source>
        <dbReference type="SAM" id="MobiDB-lite"/>
    </source>
</evidence>